<sequence>MWKVLRDYRGGIEPEIIQPVDVDASDSSRASSSQSKRIRSLGAPAVLLSLAMQGVFHGFKDTKSPLYATGFMLLAVTFGVTFAASMAGHGWDQHKWLHFNTFCVTLVASMAARMGCISGLLATSLLADGLAGNI</sequence>
<evidence type="ECO:0000256" key="6">
    <source>
        <dbReference type="SAM" id="Phobius"/>
    </source>
</evidence>
<dbReference type="PANTHER" id="PTHR42893">
    <property type="entry name" value="PROTEIN DETOXIFICATION 44, CHLOROPLASTIC-RELATED"/>
    <property type="match status" value="1"/>
</dbReference>
<dbReference type="PANTHER" id="PTHR42893:SF4">
    <property type="entry name" value="PROTEIN DETOXIFICATION 42"/>
    <property type="match status" value="1"/>
</dbReference>
<dbReference type="AlphaFoldDB" id="A0ABD1UJU4"/>
<keyword evidence="3 6" id="KW-0812">Transmembrane</keyword>
<keyword evidence="8" id="KW-1185">Reference proteome</keyword>
<protein>
    <submittedName>
        <fullName evidence="7">MATE efflux family protein FRD3</fullName>
    </submittedName>
</protein>
<evidence type="ECO:0000256" key="5">
    <source>
        <dbReference type="ARBA" id="ARBA00023136"/>
    </source>
</evidence>
<gene>
    <name evidence="7" type="ORF">Adt_10385</name>
</gene>
<evidence type="ECO:0000313" key="7">
    <source>
        <dbReference type="EMBL" id="KAL2525331.1"/>
    </source>
</evidence>
<keyword evidence="4 6" id="KW-1133">Transmembrane helix</keyword>
<keyword evidence="5 6" id="KW-0472">Membrane</keyword>
<comment type="similarity">
    <text evidence="2">Belongs to the multi antimicrobial extrusion (MATE) (TC 2.A.66.1) family.</text>
</comment>
<proteinExistence type="inferred from homology"/>
<dbReference type="EMBL" id="JBFOLK010000003">
    <property type="protein sequence ID" value="KAL2525331.1"/>
    <property type="molecule type" value="Genomic_DNA"/>
</dbReference>
<dbReference type="GO" id="GO:0016020">
    <property type="term" value="C:membrane"/>
    <property type="evidence" value="ECO:0007669"/>
    <property type="project" value="UniProtKB-SubCell"/>
</dbReference>
<organism evidence="7 8">
    <name type="scientific">Abeliophyllum distichum</name>
    <dbReference type="NCBI Taxonomy" id="126358"/>
    <lineage>
        <taxon>Eukaryota</taxon>
        <taxon>Viridiplantae</taxon>
        <taxon>Streptophyta</taxon>
        <taxon>Embryophyta</taxon>
        <taxon>Tracheophyta</taxon>
        <taxon>Spermatophyta</taxon>
        <taxon>Magnoliopsida</taxon>
        <taxon>eudicotyledons</taxon>
        <taxon>Gunneridae</taxon>
        <taxon>Pentapetalae</taxon>
        <taxon>asterids</taxon>
        <taxon>lamiids</taxon>
        <taxon>Lamiales</taxon>
        <taxon>Oleaceae</taxon>
        <taxon>Forsythieae</taxon>
        <taxon>Abeliophyllum</taxon>
    </lineage>
</organism>
<dbReference type="InterPro" id="IPR044644">
    <property type="entry name" value="DinF-like"/>
</dbReference>
<evidence type="ECO:0000256" key="2">
    <source>
        <dbReference type="ARBA" id="ARBA00010199"/>
    </source>
</evidence>
<dbReference type="Proteomes" id="UP001604336">
    <property type="component" value="Unassembled WGS sequence"/>
</dbReference>
<feature type="transmembrane region" description="Helical" evidence="6">
    <location>
        <begin position="65"/>
        <end position="87"/>
    </location>
</feature>
<accession>A0ABD1UJU4</accession>
<evidence type="ECO:0000256" key="1">
    <source>
        <dbReference type="ARBA" id="ARBA00004141"/>
    </source>
</evidence>
<evidence type="ECO:0000256" key="4">
    <source>
        <dbReference type="ARBA" id="ARBA00022989"/>
    </source>
</evidence>
<feature type="transmembrane region" description="Helical" evidence="6">
    <location>
        <begin position="99"/>
        <end position="127"/>
    </location>
</feature>
<name>A0ABD1UJU4_9LAMI</name>
<evidence type="ECO:0000313" key="8">
    <source>
        <dbReference type="Proteomes" id="UP001604336"/>
    </source>
</evidence>
<comment type="caution">
    <text evidence="7">The sequence shown here is derived from an EMBL/GenBank/DDBJ whole genome shotgun (WGS) entry which is preliminary data.</text>
</comment>
<comment type="subcellular location">
    <subcellularLocation>
        <location evidence="1">Membrane</location>
        <topology evidence="1">Multi-pass membrane protein</topology>
    </subcellularLocation>
</comment>
<reference evidence="8" key="1">
    <citation type="submission" date="2024-07" db="EMBL/GenBank/DDBJ databases">
        <title>Two chromosome-level genome assemblies of Korean endemic species Abeliophyllum distichum and Forsythia ovata (Oleaceae).</title>
        <authorList>
            <person name="Jang H."/>
        </authorList>
    </citation>
    <scope>NUCLEOTIDE SEQUENCE [LARGE SCALE GENOMIC DNA]</scope>
</reference>
<feature type="transmembrane region" description="Helical" evidence="6">
    <location>
        <begin position="41"/>
        <end position="59"/>
    </location>
</feature>
<evidence type="ECO:0000256" key="3">
    <source>
        <dbReference type="ARBA" id="ARBA00022692"/>
    </source>
</evidence>